<dbReference type="KEGG" id="ssyi:EKG83_30620"/>
<name>A0A5Q0H5Z7_SACSY</name>
<feature type="domain" description="Transketolase-like pyrimidine-binding" evidence="4">
    <location>
        <begin position="11"/>
        <end position="175"/>
    </location>
</feature>
<dbReference type="PANTHER" id="PTHR43825">
    <property type="entry name" value="PYRUVATE DEHYDROGENASE E1 COMPONENT"/>
    <property type="match status" value="1"/>
</dbReference>
<dbReference type="Proteomes" id="UP000325787">
    <property type="component" value="Chromosome"/>
</dbReference>
<dbReference type="Pfam" id="PF02779">
    <property type="entry name" value="Transket_pyr"/>
    <property type="match status" value="1"/>
</dbReference>
<evidence type="ECO:0000256" key="1">
    <source>
        <dbReference type="ARBA" id="ARBA00001964"/>
    </source>
</evidence>
<accession>A0A5Q0H5Z7</accession>
<proteinExistence type="inferred from homology"/>
<protein>
    <submittedName>
        <fullName evidence="5">Transketolase</fullName>
    </submittedName>
</protein>
<dbReference type="EMBL" id="CP034550">
    <property type="protein sequence ID" value="QFZ21162.1"/>
    <property type="molecule type" value="Genomic_DNA"/>
</dbReference>
<evidence type="ECO:0000313" key="5">
    <source>
        <dbReference type="EMBL" id="QFZ21162.1"/>
    </source>
</evidence>
<dbReference type="SUPFAM" id="SSF52518">
    <property type="entry name" value="Thiamin diphosphate-binding fold (THDP-binding)"/>
    <property type="match status" value="1"/>
</dbReference>
<comment type="cofactor">
    <cofactor evidence="1">
        <name>thiamine diphosphate</name>
        <dbReference type="ChEBI" id="CHEBI:58937"/>
    </cofactor>
</comment>
<dbReference type="InterPro" id="IPR009014">
    <property type="entry name" value="Transketo_C/PFOR_II"/>
</dbReference>
<dbReference type="InterPro" id="IPR033248">
    <property type="entry name" value="Transketolase_C"/>
</dbReference>
<dbReference type="GO" id="GO:0000287">
    <property type="term" value="F:magnesium ion binding"/>
    <property type="evidence" value="ECO:0007669"/>
    <property type="project" value="UniProtKB-ARBA"/>
</dbReference>
<dbReference type="CDD" id="cd07033">
    <property type="entry name" value="TPP_PYR_DXS_TK_like"/>
    <property type="match status" value="1"/>
</dbReference>
<dbReference type="InterPro" id="IPR029061">
    <property type="entry name" value="THDP-binding"/>
</dbReference>
<dbReference type="RefSeq" id="WP_051766174.1">
    <property type="nucleotide sequence ID" value="NZ_CP034550.1"/>
</dbReference>
<keyword evidence="6" id="KW-1185">Reference proteome</keyword>
<evidence type="ECO:0000259" key="4">
    <source>
        <dbReference type="SMART" id="SM00861"/>
    </source>
</evidence>
<reference evidence="6" key="1">
    <citation type="journal article" date="2021" name="Curr. Microbiol.">
        <title>Complete genome of nocamycin-producing strain Saccharothrix syringae NRRL B-16468 reveals the biosynthetic potential for secondary metabolites.</title>
        <authorList>
            <person name="Mo X."/>
            <person name="Yang S."/>
        </authorList>
    </citation>
    <scope>NUCLEOTIDE SEQUENCE [LARGE SCALE GENOMIC DNA]</scope>
    <source>
        <strain evidence="6">ATCC 51364 / DSM 43886 / JCM 6844 / KCTC 9398 / NBRC 14523 / NRRL B-16468 / INA 2240</strain>
    </source>
</reference>
<dbReference type="PANTHER" id="PTHR43825:SF5">
    <property type="entry name" value="HYPOTHETICAL TRANSKETOLASE FAMILY PROTEIN"/>
    <property type="match status" value="1"/>
</dbReference>
<dbReference type="SMART" id="SM00861">
    <property type="entry name" value="Transket_pyr"/>
    <property type="match status" value="1"/>
</dbReference>
<dbReference type="Pfam" id="PF02780">
    <property type="entry name" value="Transketolase_C"/>
    <property type="match status" value="1"/>
</dbReference>
<comment type="similarity">
    <text evidence="2">Belongs to the transketolase family.</text>
</comment>
<sequence>MSGPAVAAAPASDRAAYRETLLELARADSRIWCVDSDTGGLEKLFETELPDQYVDLGIAEANLMSVGAALASTGVLPFVNTMAAFASARALEQVKVDIAYHSLPVRIVATHSGFSAAHLGPTHHAQQDLAAMRALPGMTVMTPADAAETARMVRAAAYLPGPVYIRIGRAETDPVYSGEAEFTVGRAVELRSGGDVTIVAAGSYPVLFAVEAAERLAALGIGATVLNMHTIKPLDVPALVRAAATTAGIVTVEDHSVLGGLGGAVAEATAAHYPTRVLRVGAADAFCSRPGSHREQLKAAGVSPEHVVAAARAVVRGRSELDVHA</sequence>
<dbReference type="FunFam" id="3.40.50.970:FF:000129">
    <property type="entry name" value="Transketolase"/>
    <property type="match status" value="1"/>
</dbReference>
<dbReference type="InterPro" id="IPR051157">
    <property type="entry name" value="PDH/Transketolase"/>
</dbReference>
<dbReference type="Gene3D" id="3.40.50.970">
    <property type="match status" value="1"/>
</dbReference>
<dbReference type="Gene3D" id="3.40.50.920">
    <property type="match status" value="1"/>
</dbReference>
<gene>
    <name evidence="5" type="ORF">EKG83_30620</name>
</gene>
<dbReference type="SUPFAM" id="SSF52922">
    <property type="entry name" value="TK C-terminal domain-like"/>
    <property type="match status" value="1"/>
</dbReference>
<evidence type="ECO:0000256" key="3">
    <source>
        <dbReference type="ARBA" id="ARBA00023052"/>
    </source>
</evidence>
<organism evidence="5 6">
    <name type="scientific">Saccharothrix syringae</name>
    <name type="common">Nocardiopsis syringae</name>
    <dbReference type="NCBI Taxonomy" id="103733"/>
    <lineage>
        <taxon>Bacteria</taxon>
        <taxon>Bacillati</taxon>
        <taxon>Actinomycetota</taxon>
        <taxon>Actinomycetes</taxon>
        <taxon>Pseudonocardiales</taxon>
        <taxon>Pseudonocardiaceae</taxon>
        <taxon>Saccharothrix</taxon>
    </lineage>
</organism>
<keyword evidence="3" id="KW-0786">Thiamine pyrophosphate</keyword>
<evidence type="ECO:0000256" key="2">
    <source>
        <dbReference type="ARBA" id="ARBA00007131"/>
    </source>
</evidence>
<evidence type="ECO:0000313" key="6">
    <source>
        <dbReference type="Proteomes" id="UP000325787"/>
    </source>
</evidence>
<dbReference type="InterPro" id="IPR005475">
    <property type="entry name" value="Transketolase-like_Pyr-bd"/>
</dbReference>
<dbReference type="OrthoDB" id="8732661at2"/>
<dbReference type="AlphaFoldDB" id="A0A5Q0H5Z7"/>